<reference evidence="2 3" key="1">
    <citation type="submission" date="2023-01" db="EMBL/GenBank/DDBJ databases">
        <title>Complete genome sequence of Muricauda aquimarina strain IFOP_LL357.</title>
        <authorList>
            <person name="Gajardo G."/>
            <person name="Ueki S."/>
            <person name="Maruyama F."/>
        </authorList>
    </citation>
    <scope>NUCLEOTIDE SEQUENCE [LARGE SCALE GENOMIC DNA]</scope>
    <source>
        <strain evidence="2 3">IFOP_LL357</strain>
    </source>
</reference>
<dbReference type="PANTHER" id="PTHR11735">
    <property type="entry name" value="TRNA N6-ADENOSINE THREONYLCARBAMOYLTRANSFERASE"/>
    <property type="match status" value="1"/>
</dbReference>
<evidence type="ECO:0000259" key="1">
    <source>
        <dbReference type="Pfam" id="PF00814"/>
    </source>
</evidence>
<dbReference type="RefSeq" id="WP_224835425.1">
    <property type="nucleotide sequence ID" value="NZ_AP027268.1"/>
</dbReference>
<dbReference type="EMBL" id="AP027268">
    <property type="protein sequence ID" value="BDW92923.1"/>
    <property type="molecule type" value="Genomic_DNA"/>
</dbReference>
<proteinExistence type="predicted"/>
<dbReference type="Pfam" id="PF00814">
    <property type="entry name" value="TsaD"/>
    <property type="match status" value="1"/>
</dbReference>
<organism evidence="2 3">
    <name type="scientific">Flagellimonas marinaquae</name>
    <dbReference type="NCBI Taxonomy" id="254955"/>
    <lineage>
        <taxon>Bacteria</taxon>
        <taxon>Pseudomonadati</taxon>
        <taxon>Bacteroidota</taxon>
        <taxon>Flavobacteriia</taxon>
        <taxon>Flavobacteriales</taxon>
        <taxon>Flavobacteriaceae</taxon>
        <taxon>Flagellimonas</taxon>
    </lineage>
</organism>
<dbReference type="Gene3D" id="3.30.420.40">
    <property type="match status" value="2"/>
</dbReference>
<evidence type="ECO:0000313" key="2">
    <source>
        <dbReference type="EMBL" id="BDW92923.1"/>
    </source>
</evidence>
<name>A0AA48HIK9_9FLAO</name>
<evidence type="ECO:0000313" key="3">
    <source>
        <dbReference type="Proteomes" id="UP001330184"/>
    </source>
</evidence>
<dbReference type="CDD" id="cd24032">
    <property type="entry name" value="ASKHA_NBD_TsaB"/>
    <property type="match status" value="1"/>
</dbReference>
<protein>
    <submittedName>
        <fullName evidence="2">tRNA (Adenosine(37)-N6)-threonylcarbamoyltransferase complex dimerization subunit type 1 TsaB</fullName>
    </submittedName>
</protein>
<keyword evidence="3" id="KW-1185">Reference proteome</keyword>
<dbReference type="InterPro" id="IPR000905">
    <property type="entry name" value="Gcp-like_dom"/>
</dbReference>
<gene>
    <name evidence="2" type="ORF">MACH07_17550</name>
</gene>
<dbReference type="GO" id="GO:0002949">
    <property type="term" value="P:tRNA threonylcarbamoyladenosine modification"/>
    <property type="evidence" value="ECO:0007669"/>
    <property type="project" value="InterPro"/>
</dbReference>
<dbReference type="PANTHER" id="PTHR11735:SF11">
    <property type="entry name" value="TRNA THREONYLCARBAMOYLADENOSINE BIOSYNTHESIS PROTEIN TSAB"/>
    <property type="match status" value="1"/>
</dbReference>
<accession>A0AA48HIK9</accession>
<feature type="domain" description="Gcp-like" evidence="1">
    <location>
        <begin position="33"/>
        <end position="145"/>
    </location>
</feature>
<dbReference type="SUPFAM" id="SSF53067">
    <property type="entry name" value="Actin-like ATPase domain"/>
    <property type="match status" value="2"/>
</dbReference>
<dbReference type="NCBIfam" id="TIGR03725">
    <property type="entry name" value="T6A_YeaZ"/>
    <property type="match status" value="1"/>
</dbReference>
<sequence>MATLLHLETATTNCSVSISKNDEILVLKENNAANYSHSEQLHIFIKEALEEASLSFSDLDAVAVSKGPGSYTGLRIGVSAAKGICFSVDIPLISIPTLQSMANQVDVKPGELVIPVLDARRMEVYSCVFDNNDQEIRETRAEIIDEDSFSEFVTAQKVYVVGSGAEKIKGVLQHPNFIFDTTVIPSSKDMVKMAFKKFEAEQFEDVAYFEPYYLKDFVLQQKKKKTT</sequence>
<dbReference type="Proteomes" id="UP001330184">
    <property type="component" value="Chromosome"/>
</dbReference>
<dbReference type="InterPro" id="IPR043129">
    <property type="entry name" value="ATPase_NBD"/>
</dbReference>
<dbReference type="AlphaFoldDB" id="A0AA48HIK9"/>
<dbReference type="GO" id="GO:0005829">
    <property type="term" value="C:cytosol"/>
    <property type="evidence" value="ECO:0007669"/>
    <property type="project" value="TreeGrafter"/>
</dbReference>
<dbReference type="InterPro" id="IPR022496">
    <property type="entry name" value="T6A_TsaB"/>
</dbReference>